<proteinExistence type="predicted"/>
<accession>A0A847SD75</accession>
<feature type="transmembrane region" description="Helical" evidence="1">
    <location>
        <begin position="191"/>
        <end position="208"/>
    </location>
</feature>
<keyword evidence="3" id="KW-1185">Reference proteome</keyword>
<feature type="transmembrane region" description="Helical" evidence="1">
    <location>
        <begin position="83"/>
        <end position="105"/>
    </location>
</feature>
<dbReference type="EMBL" id="JABAHZ010000001">
    <property type="protein sequence ID" value="NLR78124.1"/>
    <property type="molecule type" value="Genomic_DNA"/>
</dbReference>
<keyword evidence="1" id="KW-0812">Transmembrane</keyword>
<dbReference type="RefSeq" id="WP_168737473.1">
    <property type="nucleotide sequence ID" value="NZ_JABAHZ010000001.1"/>
</dbReference>
<evidence type="ECO:0000313" key="3">
    <source>
        <dbReference type="Proteomes" id="UP000552864"/>
    </source>
</evidence>
<gene>
    <name evidence="2" type="ORF">HGH91_05785</name>
</gene>
<evidence type="ECO:0000313" key="2">
    <source>
        <dbReference type="EMBL" id="NLR78124.1"/>
    </source>
</evidence>
<name>A0A847SD75_9BACT</name>
<organism evidence="2 3">
    <name type="scientific">Chitinophaga eiseniae</name>
    <dbReference type="NCBI Taxonomy" id="634771"/>
    <lineage>
        <taxon>Bacteria</taxon>
        <taxon>Pseudomonadati</taxon>
        <taxon>Bacteroidota</taxon>
        <taxon>Chitinophagia</taxon>
        <taxon>Chitinophagales</taxon>
        <taxon>Chitinophagaceae</taxon>
        <taxon>Chitinophaga</taxon>
    </lineage>
</organism>
<keyword evidence="1" id="KW-1133">Transmembrane helix</keyword>
<evidence type="ECO:0000256" key="1">
    <source>
        <dbReference type="SAM" id="Phobius"/>
    </source>
</evidence>
<feature type="transmembrane region" description="Helical" evidence="1">
    <location>
        <begin position="164"/>
        <end position="185"/>
    </location>
</feature>
<keyword evidence="1" id="KW-0472">Membrane</keyword>
<dbReference type="AlphaFoldDB" id="A0A847SD75"/>
<feature type="transmembrane region" description="Helical" evidence="1">
    <location>
        <begin position="111"/>
        <end position="132"/>
    </location>
</feature>
<comment type="caution">
    <text evidence="2">The sequence shown here is derived from an EMBL/GenBank/DDBJ whole genome shotgun (WGS) entry which is preliminary data.</text>
</comment>
<protein>
    <submittedName>
        <fullName evidence="2">Uncharacterized protein</fullName>
    </submittedName>
</protein>
<sequence length="220" mass="24990">MSILLTDAWYWLCISMAIFLLTAFIMGRQSRYFYTMDVVPRQFSITDLQLPSCQKELVNLIKGIYTMPAANRQQTLRALRGQLWVDFLFMPAAYGSIFLVCMKVASKMNPAGTLLFSILAWLQLLCWLCDIVENIYLLQKISPNVSESTKTVHRAYQLLEIIKWGFSLLATVCGLSALLFFWVTGNFAVSSLHYLLIIVGEIVVFIALQKLPTREPSPAT</sequence>
<dbReference type="Proteomes" id="UP000552864">
    <property type="component" value="Unassembled WGS sequence"/>
</dbReference>
<feature type="transmembrane region" description="Helical" evidence="1">
    <location>
        <begin position="6"/>
        <end position="26"/>
    </location>
</feature>
<reference evidence="2 3" key="1">
    <citation type="submission" date="2020-04" db="EMBL/GenBank/DDBJ databases">
        <authorList>
            <person name="Yin C."/>
        </authorList>
    </citation>
    <scope>NUCLEOTIDE SEQUENCE [LARGE SCALE GENOMIC DNA]</scope>
    <source>
        <strain evidence="2 3">Ak56</strain>
    </source>
</reference>